<dbReference type="RefSeq" id="WP_163282712.1">
    <property type="nucleotide sequence ID" value="NZ_JAAGVY010000001.1"/>
</dbReference>
<dbReference type="Gene3D" id="3.40.50.1820">
    <property type="entry name" value="alpha/beta hydrolase"/>
    <property type="match status" value="1"/>
</dbReference>
<dbReference type="EMBL" id="JAAGVY010000001">
    <property type="protein sequence ID" value="NEN21992.1"/>
    <property type="molecule type" value="Genomic_DNA"/>
</dbReference>
<dbReference type="AlphaFoldDB" id="A0A7K3WM78"/>
<dbReference type="InterPro" id="IPR029058">
    <property type="entry name" value="AB_hydrolase_fold"/>
</dbReference>
<gene>
    <name evidence="3" type="ORF">G3O08_00550</name>
</gene>
<protein>
    <submittedName>
        <fullName evidence="3">Alpha/beta fold hydrolase</fullName>
    </submittedName>
</protein>
<dbReference type="Pfam" id="PF00561">
    <property type="entry name" value="Abhydrolase_1"/>
    <property type="match status" value="1"/>
</dbReference>
<dbReference type="Proteomes" id="UP000486602">
    <property type="component" value="Unassembled WGS sequence"/>
</dbReference>
<dbReference type="PRINTS" id="PR00111">
    <property type="entry name" value="ABHYDROLASE"/>
</dbReference>
<dbReference type="PANTHER" id="PTHR46118">
    <property type="entry name" value="PROTEIN ABHD11"/>
    <property type="match status" value="1"/>
</dbReference>
<evidence type="ECO:0000313" key="4">
    <source>
        <dbReference type="Proteomes" id="UP000486602"/>
    </source>
</evidence>
<organism evidence="3 4">
    <name type="scientific">Cryomorpha ignava</name>
    <dbReference type="NCBI Taxonomy" id="101383"/>
    <lineage>
        <taxon>Bacteria</taxon>
        <taxon>Pseudomonadati</taxon>
        <taxon>Bacteroidota</taxon>
        <taxon>Flavobacteriia</taxon>
        <taxon>Flavobacteriales</taxon>
        <taxon>Cryomorphaceae</taxon>
        <taxon>Cryomorpha</taxon>
    </lineage>
</organism>
<dbReference type="InterPro" id="IPR000073">
    <property type="entry name" value="AB_hydrolase_1"/>
</dbReference>
<evidence type="ECO:0000256" key="1">
    <source>
        <dbReference type="ARBA" id="ARBA00022801"/>
    </source>
</evidence>
<dbReference type="PANTHER" id="PTHR46118:SF4">
    <property type="entry name" value="PROTEIN ABHD11"/>
    <property type="match status" value="1"/>
</dbReference>
<dbReference type="SUPFAM" id="SSF53474">
    <property type="entry name" value="alpha/beta-Hydrolases"/>
    <property type="match status" value="1"/>
</dbReference>
<sequence>MKLAFKKMGEGEPLVILHGLFGSSDNWQTLGRQFAEDFTVYLVDQRNHGHSPHSEAFSYEIMANDLKEFFVDHEISQATVIGHSMGGKTAMRFAQLHPEKVEKLIVVDMGIKTYTSDHEDVLAAFHALDLPNLESRKDAEVEMEAIIPNFTVRQFLLKNLYRKTKTEFAWRVNFPVLEEKMDEILAALPGNVVEKPSLFIYGEKSNYIKEEDFDALRKIFPKAKFAALPTGHWVHAEDAEGFYKIVMESVTPGKQPA</sequence>
<dbReference type="GO" id="GO:0016787">
    <property type="term" value="F:hydrolase activity"/>
    <property type="evidence" value="ECO:0007669"/>
    <property type="project" value="UniProtKB-KW"/>
</dbReference>
<accession>A0A7K3WM78</accession>
<keyword evidence="4" id="KW-1185">Reference proteome</keyword>
<keyword evidence="1 3" id="KW-0378">Hydrolase</keyword>
<proteinExistence type="predicted"/>
<reference evidence="3 4" key="1">
    <citation type="submission" date="2020-02" db="EMBL/GenBank/DDBJ databases">
        <title>Out from the shadows clarifying the taxonomy of the family Cryomorphaceae and related taxa by utilizing the GTDB taxonomic framework.</title>
        <authorList>
            <person name="Bowman J.P."/>
        </authorList>
    </citation>
    <scope>NUCLEOTIDE SEQUENCE [LARGE SCALE GENOMIC DNA]</scope>
    <source>
        <strain evidence="3 4">QSSC 1-22</strain>
    </source>
</reference>
<evidence type="ECO:0000259" key="2">
    <source>
        <dbReference type="Pfam" id="PF00561"/>
    </source>
</evidence>
<evidence type="ECO:0000313" key="3">
    <source>
        <dbReference type="EMBL" id="NEN21992.1"/>
    </source>
</evidence>
<name>A0A7K3WM78_9FLAO</name>
<comment type="caution">
    <text evidence="3">The sequence shown here is derived from an EMBL/GenBank/DDBJ whole genome shotgun (WGS) entry which is preliminary data.</text>
</comment>
<feature type="domain" description="AB hydrolase-1" evidence="2">
    <location>
        <begin position="13"/>
        <end position="238"/>
    </location>
</feature>